<accession>A0A9N9QQ18</accession>
<dbReference type="SFLD" id="SFLDG00358">
    <property type="entry name" value="Main_(cytGST)"/>
    <property type="match status" value="2"/>
</dbReference>
<dbReference type="SFLD" id="SFLDG01153">
    <property type="entry name" value="Main.4:_Theta-like"/>
    <property type="match status" value="2"/>
</dbReference>
<dbReference type="Proteomes" id="UP001152799">
    <property type="component" value="Chromosome 4"/>
</dbReference>
<evidence type="ECO:0000259" key="3">
    <source>
        <dbReference type="PROSITE" id="PS50405"/>
    </source>
</evidence>
<dbReference type="PROSITE" id="PS50405">
    <property type="entry name" value="GST_CTER"/>
    <property type="match status" value="2"/>
</dbReference>
<keyword evidence="5" id="KW-1185">Reference proteome</keyword>
<dbReference type="GO" id="GO:0006749">
    <property type="term" value="P:glutathione metabolic process"/>
    <property type="evidence" value="ECO:0007669"/>
    <property type="project" value="TreeGrafter"/>
</dbReference>
<feature type="domain" description="GST N-terminal" evidence="2">
    <location>
        <begin position="228"/>
        <end position="309"/>
    </location>
</feature>
<dbReference type="InterPro" id="IPR036282">
    <property type="entry name" value="Glutathione-S-Trfase_C_sf"/>
</dbReference>
<dbReference type="PANTHER" id="PTHR43969:SF3">
    <property type="entry name" value="GLUTATHIONE S TRANSFERASE E11, ISOFORM A-RELATED"/>
    <property type="match status" value="1"/>
</dbReference>
<dbReference type="SUPFAM" id="SSF47616">
    <property type="entry name" value="GST C-terminal domain-like"/>
    <property type="match status" value="2"/>
</dbReference>
<dbReference type="InterPro" id="IPR010987">
    <property type="entry name" value="Glutathione-S-Trfase_C-like"/>
</dbReference>
<evidence type="ECO:0000259" key="2">
    <source>
        <dbReference type="PROSITE" id="PS50404"/>
    </source>
</evidence>
<comment type="subunit">
    <text evidence="1">Homodimer.</text>
</comment>
<dbReference type="SUPFAM" id="SSF52833">
    <property type="entry name" value="Thioredoxin-like"/>
    <property type="match status" value="2"/>
</dbReference>
<dbReference type="Pfam" id="PF02798">
    <property type="entry name" value="GST_N"/>
    <property type="match status" value="1"/>
</dbReference>
<evidence type="ECO:0000313" key="4">
    <source>
        <dbReference type="EMBL" id="CAG9767479.1"/>
    </source>
</evidence>
<reference evidence="4" key="1">
    <citation type="submission" date="2022-01" db="EMBL/GenBank/DDBJ databases">
        <authorList>
            <person name="King R."/>
        </authorList>
    </citation>
    <scope>NUCLEOTIDE SEQUENCE</scope>
</reference>
<dbReference type="CDD" id="cd03045">
    <property type="entry name" value="GST_N_Delta_Epsilon"/>
    <property type="match status" value="2"/>
</dbReference>
<dbReference type="CDD" id="cd03177">
    <property type="entry name" value="GST_C_Delta_Epsilon"/>
    <property type="match status" value="2"/>
</dbReference>
<dbReference type="EMBL" id="OU892280">
    <property type="protein sequence ID" value="CAG9767479.1"/>
    <property type="molecule type" value="Genomic_DNA"/>
</dbReference>
<dbReference type="FunFam" id="3.40.30.10:FF:000208">
    <property type="entry name" value="glutathione S-transferase 1"/>
    <property type="match status" value="1"/>
</dbReference>
<dbReference type="FunFam" id="1.20.1050.10:FF:000007">
    <property type="entry name" value="Glutathione S-transferase 1-1"/>
    <property type="match status" value="2"/>
</dbReference>
<feature type="domain" description="GST C-terminal" evidence="3">
    <location>
        <begin position="315"/>
        <end position="440"/>
    </location>
</feature>
<sequence length="442" mass="49895">MTKPKLYYAQVSPAARSTLLTIGALGLDVELVPVNLMAGEHLTPQFLKKNPLHTIPTLEDGDFTLFDSHAINAYLVTKYGKNDSLYPKDLQKRAIVDQRLHFDSGVVFPRMGAIVGDLLRGGAKTIAKEKADLVSQAYQSLEVLLEGKNFVAGNEVTIADFSLVSTVSSCNSAIVPIASNTYPRITAWLSRMQALPYYESNQIIIWFIRAFLYLPDLLKFILYTTNNMSTKLYYYEASAPARFILMLIKALNLDVELIRIDLVEKEHLKESFLKLNPTHTVPTLDDNGFVVWDSHSIAQYLADKFDEKGTFYPKTLEQRTIVNQMLFFESGLLFPAMANAVRPLFYDNATSIPVEKINAIENALGFLETFLGRNEYLAGEYLSIADISALATVNTIEIFYKISETKFPKVFSWLVKLKGQHFYEASLEGIEKFRNMFVPLLK</sequence>
<dbReference type="FunFam" id="3.40.30.10:FF:000034">
    <property type="entry name" value="glutathione S-transferase 1"/>
    <property type="match status" value="1"/>
</dbReference>
<evidence type="ECO:0000313" key="5">
    <source>
        <dbReference type="Proteomes" id="UP001152799"/>
    </source>
</evidence>
<evidence type="ECO:0000256" key="1">
    <source>
        <dbReference type="ARBA" id="ARBA00011738"/>
    </source>
</evidence>
<name>A0A9N9QQ18_9CUCU</name>
<proteinExistence type="predicted"/>
<dbReference type="Pfam" id="PF13417">
    <property type="entry name" value="GST_N_3"/>
    <property type="match status" value="1"/>
</dbReference>
<dbReference type="InterPro" id="IPR036249">
    <property type="entry name" value="Thioredoxin-like_sf"/>
</dbReference>
<dbReference type="GO" id="GO:0004364">
    <property type="term" value="F:glutathione transferase activity"/>
    <property type="evidence" value="ECO:0007669"/>
    <property type="project" value="TreeGrafter"/>
</dbReference>
<dbReference type="Gene3D" id="1.20.1050.10">
    <property type="match status" value="2"/>
</dbReference>
<dbReference type="InterPro" id="IPR004045">
    <property type="entry name" value="Glutathione_S-Trfase_N"/>
</dbReference>
<feature type="domain" description="GST C-terminal" evidence="3">
    <location>
        <begin position="89"/>
        <end position="211"/>
    </location>
</feature>
<protein>
    <recommendedName>
        <fullName evidence="6">Glutathione S-transferase</fullName>
    </recommendedName>
</protein>
<dbReference type="Gene3D" id="3.40.30.10">
    <property type="entry name" value="Glutaredoxin"/>
    <property type="match status" value="2"/>
</dbReference>
<dbReference type="AlphaFoldDB" id="A0A9N9QQ18"/>
<dbReference type="Pfam" id="PF00043">
    <property type="entry name" value="GST_C"/>
    <property type="match status" value="2"/>
</dbReference>
<gene>
    <name evidence="4" type="ORF">CEUTPL_LOCUS8042</name>
</gene>
<organism evidence="4 5">
    <name type="scientific">Ceutorhynchus assimilis</name>
    <name type="common">cabbage seed weevil</name>
    <dbReference type="NCBI Taxonomy" id="467358"/>
    <lineage>
        <taxon>Eukaryota</taxon>
        <taxon>Metazoa</taxon>
        <taxon>Ecdysozoa</taxon>
        <taxon>Arthropoda</taxon>
        <taxon>Hexapoda</taxon>
        <taxon>Insecta</taxon>
        <taxon>Pterygota</taxon>
        <taxon>Neoptera</taxon>
        <taxon>Endopterygota</taxon>
        <taxon>Coleoptera</taxon>
        <taxon>Polyphaga</taxon>
        <taxon>Cucujiformia</taxon>
        <taxon>Curculionidae</taxon>
        <taxon>Ceutorhynchinae</taxon>
        <taxon>Ceutorhynchus</taxon>
    </lineage>
</organism>
<feature type="domain" description="GST N-terminal" evidence="2">
    <location>
        <begin position="2"/>
        <end position="83"/>
    </location>
</feature>
<dbReference type="PANTHER" id="PTHR43969">
    <property type="entry name" value="GLUTATHIONE S TRANSFERASE D10, ISOFORM A-RELATED"/>
    <property type="match status" value="1"/>
</dbReference>
<dbReference type="PROSITE" id="PS50404">
    <property type="entry name" value="GST_NTER"/>
    <property type="match status" value="2"/>
</dbReference>
<dbReference type="SFLD" id="SFLDS00019">
    <property type="entry name" value="Glutathione_Transferase_(cytos"/>
    <property type="match status" value="2"/>
</dbReference>
<evidence type="ECO:0008006" key="6">
    <source>
        <dbReference type="Google" id="ProtNLM"/>
    </source>
</evidence>
<dbReference type="InterPro" id="IPR040079">
    <property type="entry name" value="Glutathione_S-Trfase"/>
</dbReference>
<dbReference type="OrthoDB" id="2309723at2759"/>
<dbReference type="InterPro" id="IPR004046">
    <property type="entry name" value="GST_C"/>
</dbReference>